<accession>M0MJE0</accession>
<dbReference type="PATRIC" id="fig|1227455.4.peg.1560"/>
<dbReference type="Gene3D" id="2.130.10.10">
    <property type="entry name" value="YVTN repeat-like/Quinoprotein amine dehydrogenase"/>
    <property type="match status" value="1"/>
</dbReference>
<dbReference type="InterPro" id="IPR015943">
    <property type="entry name" value="WD40/YVTN_repeat-like_dom_sf"/>
</dbReference>
<comment type="caution">
    <text evidence="2">The sequence shown here is derived from an EMBL/GenBank/DDBJ whole genome shotgun (WGS) entry which is preliminary data.</text>
</comment>
<feature type="compositionally biased region" description="Low complexity" evidence="1">
    <location>
        <begin position="353"/>
        <end position="364"/>
    </location>
</feature>
<feature type="compositionally biased region" description="Polar residues" evidence="1">
    <location>
        <begin position="365"/>
        <end position="384"/>
    </location>
</feature>
<proteinExistence type="predicted"/>
<dbReference type="SUPFAM" id="SSF101898">
    <property type="entry name" value="NHL repeat"/>
    <property type="match status" value="1"/>
</dbReference>
<evidence type="ECO:0000313" key="3">
    <source>
        <dbReference type="Proteomes" id="UP000011669"/>
    </source>
</evidence>
<dbReference type="AlphaFoldDB" id="M0MJE0"/>
<protein>
    <recommendedName>
        <fullName evidence="4">Photosynthesis system II assembly factor Ycf48/Hcf136-like domain-containing protein</fullName>
    </recommendedName>
</protein>
<name>M0MJE0_9EURY</name>
<feature type="region of interest" description="Disordered" evidence="1">
    <location>
        <begin position="296"/>
        <end position="455"/>
    </location>
</feature>
<keyword evidence="3" id="KW-1185">Reference proteome</keyword>
<dbReference type="STRING" id="1227455.C449_07630"/>
<evidence type="ECO:0000256" key="1">
    <source>
        <dbReference type="SAM" id="MobiDB-lite"/>
    </source>
</evidence>
<dbReference type="OrthoDB" id="320255at2157"/>
<gene>
    <name evidence="2" type="ORF">C449_07630</name>
</gene>
<evidence type="ECO:0000313" key="2">
    <source>
        <dbReference type="EMBL" id="EMA45473.1"/>
    </source>
</evidence>
<feature type="compositionally biased region" description="Polar residues" evidence="1">
    <location>
        <begin position="336"/>
        <end position="349"/>
    </location>
</feature>
<organism evidence="2 3">
    <name type="scientific">Halococcus saccharolyticus DSM 5350</name>
    <dbReference type="NCBI Taxonomy" id="1227455"/>
    <lineage>
        <taxon>Archaea</taxon>
        <taxon>Methanobacteriati</taxon>
        <taxon>Methanobacteriota</taxon>
        <taxon>Stenosarchaea group</taxon>
        <taxon>Halobacteria</taxon>
        <taxon>Halobacteriales</taxon>
        <taxon>Halococcaceae</taxon>
        <taxon>Halococcus</taxon>
    </lineage>
</organism>
<dbReference type="InParanoid" id="M0MJE0"/>
<sequence>MWGLGADANDPEWQTVETPFSNDLFEVVSTARGPFAVGDGGIIAGDRGNGWEIITDDGPNVSKNQMRTLAVTDDGKRLWFAGSSGALGCYDVETNRKYDYSYPNEMTSTWESIAVSGTIGSEKVLIANGSGEVLPASLDGFTINWGVLEKPADKGSTMTGLAASPDGYGYGIDTSGNAFMTTKNDGWKDIGVIESQVKFYDIWAEQNGRVYVAAGQGILYRYDNSYRDWTPIGVAEKGALHAFDMYKNQMVALGDGGLMYQRTDGGERWEQIHTPTGDTLYDLALGDPDIAIGKGGLVLERPRGTTRAAGKSPDADQYTGRGEVYDADTNAPDDSGTGSPNQSTAQQPRTARPSQQPQSESVQPTAMSPQPQASTSARPQQAQSRKQRQPRNTQPRQQPESAAPTQSEPQTRAEASVSQSPNATVQPQNDVSRPQERTRSQPQNQPEKPSDERNN</sequence>
<feature type="compositionally biased region" description="Low complexity" evidence="1">
    <location>
        <begin position="390"/>
        <end position="399"/>
    </location>
</feature>
<evidence type="ECO:0008006" key="4">
    <source>
        <dbReference type="Google" id="ProtNLM"/>
    </source>
</evidence>
<dbReference type="EMBL" id="AOMD01000018">
    <property type="protein sequence ID" value="EMA45473.1"/>
    <property type="molecule type" value="Genomic_DNA"/>
</dbReference>
<feature type="compositionally biased region" description="Polar residues" evidence="1">
    <location>
        <begin position="416"/>
        <end position="432"/>
    </location>
</feature>
<reference evidence="2 3" key="1">
    <citation type="journal article" date="2014" name="PLoS Genet.">
        <title>Phylogenetically driven sequencing of extremely halophilic archaea reveals strategies for static and dynamic osmo-response.</title>
        <authorList>
            <person name="Becker E.A."/>
            <person name="Seitzer P.M."/>
            <person name="Tritt A."/>
            <person name="Larsen D."/>
            <person name="Krusor M."/>
            <person name="Yao A.I."/>
            <person name="Wu D."/>
            <person name="Madern D."/>
            <person name="Eisen J.A."/>
            <person name="Darling A.E."/>
            <person name="Facciotti M.T."/>
        </authorList>
    </citation>
    <scope>NUCLEOTIDE SEQUENCE [LARGE SCALE GENOMIC DNA]</scope>
    <source>
        <strain evidence="2 3">DSM 5350</strain>
    </source>
</reference>
<dbReference type="RefSeq" id="WP_006077378.1">
    <property type="nucleotide sequence ID" value="NZ_AOMD01000018.1"/>
</dbReference>
<dbReference type="Proteomes" id="UP000011669">
    <property type="component" value="Unassembled WGS sequence"/>
</dbReference>